<proteinExistence type="inferred from homology"/>
<comment type="catalytic activity">
    <reaction evidence="9 10">
        <text>L-serine + acetyl-CoA = O-acetyl-L-serine + CoA</text>
        <dbReference type="Rhea" id="RHEA:24560"/>
        <dbReference type="ChEBI" id="CHEBI:33384"/>
        <dbReference type="ChEBI" id="CHEBI:57287"/>
        <dbReference type="ChEBI" id="CHEBI:57288"/>
        <dbReference type="ChEBI" id="CHEBI:58340"/>
        <dbReference type="EC" id="2.3.1.30"/>
    </reaction>
</comment>
<evidence type="ECO:0000256" key="1">
    <source>
        <dbReference type="ARBA" id="ARBA00004876"/>
    </source>
</evidence>
<dbReference type="FunFam" id="2.160.10.10:FF:000007">
    <property type="entry name" value="Serine acetyltransferase"/>
    <property type="match status" value="1"/>
</dbReference>
<evidence type="ECO:0000256" key="7">
    <source>
        <dbReference type="ARBA" id="ARBA00023192"/>
    </source>
</evidence>
<reference evidence="12 13" key="1">
    <citation type="journal article" date="2015" name="Genome Announc.">
        <title>Expanding the biotechnology potential of lactobacilli through comparative genomics of 213 strains and associated genera.</title>
        <authorList>
            <person name="Sun Z."/>
            <person name="Harris H.M."/>
            <person name="McCann A."/>
            <person name="Guo C."/>
            <person name="Argimon S."/>
            <person name="Zhang W."/>
            <person name="Yang X."/>
            <person name="Jeffery I.B."/>
            <person name="Cooney J.C."/>
            <person name="Kagawa T.F."/>
            <person name="Liu W."/>
            <person name="Song Y."/>
            <person name="Salvetti E."/>
            <person name="Wrobel A."/>
            <person name="Rasinkangas P."/>
            <person name="Parkhill J."/>
            <person name="Rea M.C."/>
            <person name="O'Sullivan O."/>
            <person name="Ritari J."/>
            <person name="Douillard F.P."/>
            <person name="Paul Ross R."/>
            <person name="Yang R."/>
            <person name="Briner A.E."/>
            <person name="Felis G.E."/>
            <person name="de Vos W.M."/>
            <person name="Barrangou R."/>
            <person name="Klaenhammer T.R."/>
            <person name="Caufield P.W."/>
            <person name="Cui Y."/>
            <person name="Zhang H."/>
            <person name="O'Toole P.W."/>
        </authorList>
    </citation>
    <scope>NUCLEOTIDE SEQUENCE [LARGE SCALE GENOMIC DNA]</scope>
    <source>
        <strain evidence="12 13">DSM 15814</strain>
    </source>
</reference>
<gene>
    <name evidence="12" type="ORF">FD35_GL001013</name>
</gene>
<accession>A0A0R1R9C4</accession>
<keyword evidence="7" id="KW-0198">Cysteine biosynthesis</keyword>
<dbReference type="GO" id="GO:0009001">
    <property type="term" value="F:serine O-acetyltransferase activity"/>
    <property type="evidence" value="ECO:0007669"/>
    <property type="project" value="UniProtKB-EC"/>
</dbReference>
<dbReference type="AlphaFoldDB" id="A0A0R1R9C4"/>
<keyword evidence="5" id="KW-0028">Amino-acid biosynthesis</keyword>
<dbReference type="InterPro" id="IPR005881">
    <property type="entry name" value="Ser_O-AcTrfase"/>
</dbReference>
<evidence type="ECO:0000256" key="8">
    <source>
        <dbReference type="ARBA" id="ARBA00023315"/>
    </source>
</evidence>
<evidence type="ECO:0000313" key="12">
    <source>
        <dbReference type="EMBL" id="KRL53647.1"/>
    </source>
</evidence>
<dbReference type="InterPro" id="IPR045304">
    <property type="entry name" value="LbH_SAT"/>
</dbReference>
<evidence type="ECO:0000256" key="11">
    <source>
        <dbReference type="SAM" id="MobiDB-lite"/>
    </source>
</evidence>
<dbReference type="STRING" id="1114972.FD35_GL001013"/>
<dbReference type="UniPathway" id="UPA00136">
    <property type="reaction ID" value="UER00199"/>
</dbReference>
<dbReference type="NCBIfam" id="TIGR01172">
    <property type="entry name" value="cysE"/>
    <property type="match status" value="1"/>
</dbReference>
<organism evidence="12 13">
    <name type="scientific">Furfurilactobacillus rossiae DSM 15814</name>
    <dbReference type="NCBI Taxonomy" id="1114972"/>
    <lineage>
        <taxon>Bacteria</taxon>
        <taxon>Bacillati</taxon>
        <taxon>Bacillota</taxon>
        <taxon>Bacilli</taxon>
        <taxon>Lactobacillales</taxon>
        <taxon>Lactobacillaceae</taxon>
        <taxon>Furfurilactobacillus</taxon>
    </lineage>
</organism>
<name>A0A0R1R9C4_9LACO</name>
<dbReference type="Gene3D" id="1.10.3130.10">
    <property type="entry name" value="serine acetyltransferase, domain 1"/>
    <property type="match status" value="1"/>
</dbReference>
<keyword evidence="8 10" id="KW-0012">Acyltransferase</keyword>
<dbReference type="Proteomes" id="UP000051999">
    <property type="component" value="Unassembled WGS sequence"/>
</dbReference>
<dbReference type="PIRSF" id="PIRSF000441">
    <property type="entry name" value="CysE"/>
    <property type="match status" value="1"/>
</dbReference>
<dbReference type="CDD" id="cd03354">
    <property type="entry name" value="LbH_SAT"/>
    <property type="match status" value="1"/>
</dbReference>
<keyword evidence="6 10" id="KW-0808">Transferase</keyword>
<comment type="caution">
    <text evidence="12">The sequence shown here is derived from an EMBL/GenBank/DDBJ whole genome shotgun (WGS) entry which is preliminary data.</text>
</comment>
<dbReference type="InterPro" id="IPR011004">
    <property type="entry name" value="Trimer_LpxA-like_sf"/>
</dbReference>
<dbReference type="EC" id="2.3.1.30" evidence="3 10"/>
<evidence type="ECO:0000256" key="5">
    <source>
        <dbReference type="ARBA" id="ARBA00022605"/>
    </source>
</evidence>
<feature type="compositionally biased region" description="Polar residues" evidence="11">
    <location>
        <begin position="179"/>
        <end position="190"/>
    </location>
</feature>
<evidence type="ECO:0000256" key="3">
    <source>
        <dbReference type="ARBA" id="ARBA00013266"/>
    </source>
</evidence>
<comment type="pathway">
    <text evidence="1">Amino-acid biosynthesis; L-cysteine biosynthesis; L-cysteine from L-serine: step 1/2.</text>
</comment>
<evidence type="ECO:0000256" key="4">
    <source>
        <dbReference type="ARBA" id="ARBA00018522"/>
    </source>
</evidence>
<dbReference type="PATRIC" id="fig|1114972.6.peg.1024"/>
<feature type="region of interest" description="Disordered" evidence="11">
    <location>
        <begin position="170"/>
        <end position="190"/>
    </location>
</feature>
<dbReference type="SUPFAM" id="SSF51161">
    <property type="entry name" value="Trimeric LpxA-like enzymes"/>
    <property type="match status" value="1"/>
</dbReference>
<evidence type="ECO:0000256" key="2">
    <source>
        <dbReference type="ARBA" id="ARBA00007274"/>
    </source>
</evidence>
<dbReference type="InterPro" id="IPR042122">
    <property type="entry name" value="Ser_AcTrfase_N_sf"/>
</dbReference>
<evidence type="ECO:0000256" key="6">
    <source>
        <dbReference type="ARBA" id="ARBA00022679"/>
    </source>
</evidence>
<dbReference type="OrthoDB" id="9801456at2"/>
<dbReference type="NCBIfam" id="NF041874">
    <property type="entry name" value="EPS_EpsC"/>
    <property type="match status" value="1"/>
</dbReference>
<evidence type="ECO:0000256" key="10">
    <source>
        <dbReference type="PIRNR" id="PIRNR000441"/>
    </source>
</evidence>
<dbReference type="eggNOG" id="COG1045">
    <property type="taxonomic scope" value="Bacteria"/>
</dbReference>
<dbReference type="PANTHER" id="PTHR42811">
    <property type="entry name" value="SERINE ACETYLTRANSFERASE"/>
    <property type="match status" value="1"/>
</dbReference>
<evidence type="ECO:0000256" key="9">
    <source>
        <dbReference type="ARBA" id="ARBA00049486"/>
    </source>
</evidence>
<dbReference type="EMBL" id="AZFF01000017">
    <property type="protein sequence ID" value="KRL53647.1"/>
    <property type="molecule type" value="Genomic_DNA"/>
</dbReference>
<comment type="similarity">
    <text evidence="2 10">Belongs to the transferase hexapeptide repeat family.</text>
</comment>
<protein>
    <recommendedName>
        <fullName evidence="4 10">Serine acetyltransferase</fullName>
        <ecNumber evidence="3 10">2.3.1.30</ecNumber>
    </recommendedName>
</protein>
<dbReference type="GO" id="GO:0005737">
    <property type="term" value="C:cytoplasm"/>
    <property type="evidence" value="ECO:0007669"/>
    <property type="project" value="InterPro"/>
</dbReference>
<dbReference type="Gene3D" id="2.160.10.10">
    <property type="entry name" value="Hexapeptide repeat proteins"/>
    <property type="match status" value="1"/>
</dbReference>
<dbReference type="InterPro" id="IPR053376">
    <property type="entry name" value="Serine_acetyltransferase"/>
</dbReference>
<keyword evidence="13" id="KW-1185">Reference proteome</keyword>
<dbReference type="RefSeq" id="WP_017260732.1">
    <property type="nucleotide sequence ID" value="NZ_AUAW01000019.1"/>
</dbReference>
<sequence>MFKTVDRIIKEDPAARTRWQVVLTYSGYQALVGYRLSHWLWIRQHLLLAELVSHWTRHHTGVDIHPAATIGERLFIDHGMGVVIGATAVIGDDVTMLHGVTLGSRHDQPGKRHPTVGSHVLLGANALLLGDIKIHDFAKVGAGAVVLHDVGTGSTVAGNPAKVVRTWHPNEPVTHLEDTQTNTKVGHQHD</sequence>
<dbReference type="GO" id="GO:0006535">
    <property type="term" value="P:cysteine biosynthetic process from serine"/>
    <property type="evidence" value="ECO:0007669"/>
    <property type="project" value="InterPro"/>
</dbReference>
<evidence type="ECO:0000313" key="13">
    <source>
        <dbReference type="Proteomes" id="UP000051999"/>
    </source>
</evidence>